<dbReference type="Pfam" id="PF00060">
    <property type="entry name" value="Lig_chan"/>
    <property type="match status" value="1"/>
</dbReference>
<keyword evidence="7 13" id="KW-0675">Receptor</keyword>
<evidence type="ECO:0000313" key="13">
    <source>
        <dbReference type="EMBL" id="KAJ7966618.1"/>
    </source>
</evidence>
<gene>
    <name evidence="13" type="ORF">O6P43_016063</name>
</gene>
<evidence type="ECO:0000256" key="4">
    <source>
        <dbReference type="ARBA" id="ARBA00022989"/>
    </source>
</evidence>
<dbReference type="CDD" id="cd19990">
    <property type="entry name" value="PBP1_GABAb_receptor_plant"/>
    <property type="match status" value="1"/>
</dbReference>
<protein>
    <submittedName>
        <fullName evidence="13">Glutamate receptor</fullName>
    </submittedName>
</protein>
<evidence type="ECO:0000256" key="2">
    <source>
        <dbReference type="ARBA" id="ARBA00022448"/>
    </source>
</evidence>
<reference evidence="13" key="1">
    <citation type="journal article" date="2023" name="Science">
        <title>Elucidation of the pathway for biosynthesis of saponin adjuvants from the soapbark tree.</title>
        <authorList>
            <person name="Reed J."/>
            <person name="Orme A."/>
            <person name="El-Demerdash A."/>
            <person name="Owen C."/>
            <person name="Martin L.B.B."/>
            <person name="Misra R.C."/>
            <person name="Kikuchi S."/>
            <person name="Rejzek M."/>
            <person name="Martin A.C."/>
            <person name="Harkess A."/>
            <person name="Leebens-Mack J."/>
            <person name="Louveau T."/>
            <person name="Stephenson M.J."/>
            <person name="Osbourn A."/>
        </authorList>
    </citation>
    <scope>NUCLEOTIDE SEQUENCE</scope>
    <source>
        <strain evidence="13">S10</strain>
    </source>
</reference>
<evidence type="ECO:0000256" key="1">
    <source>
        <dbReference type="ARBA" id="ARBA00004141"/>
    </source>
</evidence>
<proteinExistence type="predicted"/>
<dbReference type="GO" id="GO:0016020">
    <property type="term" value="C:membrane"/>
    <property type="evidence" value="ECO:0007669"/>
    <property type="project" value="UniProtKB-SubCell"/>
</dbReference>
<keyword evidence="10" id="KW-0407">Ion channel</keyword>
<comment type="caution">
    <text evidence="13">The sequence shown here is derived from an EMBL/GenBank/DDBJ whole genome shotgun (WGS) entry which is preliminary data.</text>
</comment>
<dbReference type="SUPFAM" id="SSF53850">
    <property type="entry name" value="Periplasmic binding protein-like II"/>
    <property type="match status" value="1"/>
</dbReference>
<dbReference type="InterPro" id="IPR001828">
    <property type="entry name" value="ANF_lig-bd_rcpt"/>
</dbReference>
<accession>A0AAD7LYR7</accession>
<evidence type="ECO:0000313" key="14">
    <source>
        <dbReference type="Proteomes" id="UP001163823"/>
    </source>
</evidence>
<dbReference type="FunFam" id="3.40.50.2300:FF:000188">
    <property type="entry name" value="Glutamate receptor"/>
    <property type="match status" value="1"/>
</dbReference>
<sequence length="753" mass="84825">MDLAQSKAVQAIIGTMTLQEAAVVTEIDKAVKNLPILSLTSPARSPPLMSFRLPYFLQMADDITYHMQCIAAIVGHFRWRRVTTISEHSNDFSSISETINLLSHSLRLVDSEVDHQLAFPVLSSLTDPKATIEKELRKLNSKSNRVFLIVHSSLELVILLFEKAKQMGLMEKGYVWIITDEVASLLDSVDPPVNSNMQGVIGFKSHFVDNSKMFKHFKYKFRRKYGSKYPEEDNSNPSIFALRAYDAIWTLAQAATKLQGNFTLEEYTKRILSSNFEGLSGKIRFKDGKALQIPIFEIINVIGKSYKELAFWSPAFGFSENFVKHNNGFVGVLSPVHWPGGLQTIPRGWTYSSEEKKLKIGVPAMGACSQLVSVSYDHSQNETQVTGFSINIFKAALKFLPYNLPYEFVPFYGTYDEMVQQVYKKDMSAAVGDIAILAHRYQYVQFSVPYVESQLVMVVQLKPDKSKEKWMFVNTFTKEMWLLTAAMHLLIGFVIWMIEHQDNSEFEGFGAMLWFSVTVIFFTQSEPIKSNLARFVLAPWLFVILIVTASYTASLTSMMTVSQLRPSVLDIETLQRTNATIGCNRKSFIVKYLTDVLKFSPETIRRFDSINDYPTAFENKEIVAAFFIAPHAKIFLTTHCKGYIKSGPTYKMGGLGFVFPKDSSLAIDMSEAVLKVIESGETDQLEKDMLSASSCSYSTNGKIQDSRSLGPEPFAGLFYICGTIAAMALLITMNMCVKRKHEHNRAALSNVSS</sequence>
<evidence type="ECO:0000256" key="6">
    <source>
        <dbReference type="ARBA" id="ARBA00023136"/>
    </source>
</evidence>
<feature type="domain" description="Ionotropic glutamate receptor C-terminal" evidence="12">
    <location>
        <begin position="357"/>
        <end position="692"/>
    </location>
</feature>
<comment type="subcellular location">
    <subcellularLocation>
        <location evidence="1">Membrane</location>
        <topology evidence="1">Multi-pass membrane protein</topology>
    </subcellularLocation>
</comment>
<dbReference type="Pfam" id="PF01094">
    <property type="entry name" value="ANF_receptor"/>
    <property type="match status" value="1"/>
</dbReference>
<dbReference type="Proteomes" id="UP001163823">
    <property type="component" value="Chromosome 6"/>
</dbReference>
<keyword evidence="2" id="KW-0813">Transport</keyword>
<keyword evidence="4 11" id="KW-1133">Transmembrane helix</keyword>
<dbReference type="InterPro" id="IPR001320">
    <property type="entry name" value="Iontro_rcpt_C"/>
</dbReference>
<dbReference type="InterPro" id="IPR028082">
    <property type="entry name" value="Peripla_BP_I"/>
</dbReference>
<keyword evidence="8" id="KW-0325">Glycoprotein</keyword>
<dbReference type="KEGG" id="qsa:O6P43_016063"/>
<keyword evidence="6 11" id="KW-0472">Membrane</keyword>
<keyword evidence="5" id="KW-0406">Ion transport</keyword>
<dbReference type="InterPro" id="IPR015683">
    <property type="entry name" value="Ionotropic_Glu_rcpt"/>
</dbReference>
<dbReference type="Gene3D" id="3.40.50.2300">
    <property type="match status" value="2"/>
</dbReference>
<dbReference type="PANTHER" id="PTHR18966">
    <property type="entry name" value="IONOTROPIC GLUTAMATE RECEPTOR"/>
    <property type="match status" value="1"/>
</dbReference>
<dbReference type="SUPFAM" id="SSF53822">
    <property type="entry name" value="Periplasmic binding protein-like I"/>
    <property type="match status" value="1"/>
</dbReference>
<organism evidence="13 14">
    <name type="scientific">Quillaja saponaria</name>
    <name type="common">Soap bark tree</name>
    <dbReference type="NCBI Taxonomy" id="32244"/>
    <lineage>
        <taxon>Eukaryota</taxon>
        <taxon>Viridiplantae</taxon>
        <taxon>Streptophyta</taxon>
        <taxon>Embryophyta</taxon>
        <taxon>Tracheophyta</taxon>
        <taxon>Spermatophyta</taxon>
        <taxon>Magnoliopsida</taxon>
        <taxon>eudicotyledons</taxon>
        <taxon>Gunneridae</taxon>
        <taxon>Pentapetalae</taxon>
        <taxon>rosids</taxon>
        <taxon>fabids</taxon>
        <taxon>Fabales</taxon>
        <taxon>Quillajaceae</taxon>
        <taxon>Quillaja</taxon>
    </lineage>
</organism>
<evidence type="ECO:0000256" key="11">
    <source>
        <dbReference type="SAM" id="Phobius"/>
    </source>
</evidence>
<dbReference type="FunFam" id="3.40.190.10:FF:000054">
    <property type="entry name" value="Glutamate receptor"/>
    <property type="match status" value="1"/>
</dbReference>
<evidence type="ECO:0000256" key="8">
    <source>
        <dbReference type="ARBA" id="ARBA00023180"/>
    </source>
</evidence>
<dbReference type="GO" id="GO:0015276">
    <property type="term" value="F:ligand-gated monoatomic ion channel activity"/>
    <property type="evidence" value="ECO:0007669"/>
    <property type="project" value="InterPro"/>
</dbReference>
<keyword evidence="9" id="KW-1071">Ligand-gated ion channel</keyword>
<dbReference type="InterPro" id="IPR044440">
    <property type="entry name" value="GABAb_receptor_plant_PBP1"/>
</dbReference>
<dbReference type="SMART" id="SM00079">
    <property type="entry name" value="PBPe"/>
    <property type="match status" value="1"/>
</dbReference>
<dbReference type="EMBL" id="JARAOO010000006">
    <property type="protein sequence ID" value="KAJ7966618.1"/>
    <property type="molecule type" value="Genomic_DNA"/>
</dbReference>
<dbReference type="AlphaFoldDB" id="A0AAD7LYR7"/>
<feature type="transmembrane region" description="Helical" evidence="11">
    <location>
        <begin position="716"/>
        <end position="737"/>
    </location>
</feature>
<keyword evidence="3 11" id="KW-0812">Transmembrane</keyword>
<dbReference type="FunFam" id="1.10.287.70:FF:000172">
    <property type="entry name" value="Glutamate receptor"/>
    <property type="match status" value="1"/>
</dbReference>
<feature type="transmembrane region" description="Helical" evidence="11">
    <location>
        <begin position="535"/>
        <end position="553"/>
    </location>
</feature>
<name>A0AAD7LYR7_QUISA</name>
<feature type="transmembrane region" description="Helical" evidence="11">
    <location>
        <begin position="480"/>
        <end position="498"/>
    </location>
</feature>
<evidence type="ECO:0000256" key="9">
    <source>
        <dbReference type="ARBA" id="ARBA00023286"/>
    </source>
</evidence>
<dbReference type="Gene3D" id="1.10.287.70">
    <property type="match status" value="1"/>
</dbReference>
<evidence type="ECO:0000256" key="7">
    <source>
        <dbReference type="ARBA" id="ARBA00023170"/>
    </source>
</evidence>
<dbReference type="Gene3D" id="3.40.190.10">
    <property type="entry name" value="Periplasmic binding protein-like II"/>
    <property type="match status" value="1"/>
</dbReference>
<evidence type="ECO:0000256" key="10">
    <source>
        <dbReference type="ARBA" id="ARBA00023303"/>
    </source>
</evidence>
<feature type="transmembrane region" description="Helical" evidence="11">
    <location>
        <begin position="504"/>
        <end position="523"/>
    </location>
</feature>
<evidence type="ECO:0000256" key="3">
    <source>
        <dbReference type="ARBA" id="ARBA00022692"/>
    </source>
</evidence>
<dbReference type="CDD" id="cd13686">
    <property type="entry name" value="GluR_Plant"/>
    <property type="match status" value="1"/>
</dbReference>
<evidence type="ECO:0000256" key="5">
    <source>
        <dbReference type="ARBA" id="ARBA00023065"/>
    </source>
</evidence>
<keyword evidence="14" id="KW-1185">Reference proteome</keyword>
<evidence type="ECO:0000259" key="12">
    <source>
        <dbReference type="SMART" id="SM00079"/>
    </source>
</evidence>